<dbReference type="OrthoDB" id="556169at2"/>
<evidence type="ECO:0000256" key="3">
    <source>
        <dbReference type="ARBA" id="ARBA00022723"/>
    </source>
</evidence>
<accession>A0A4D4JGW7</accession>
<dbReference type="GO" id="GO:0090729">
    <property type="term" value="F:toxin activity"/>
    <property type="evidence" value="ECO:0007669"/>
    <property type="project" value="UniProtKB-KW"/>
</dbReference>
<reference evidence="9" key="1">
    <citation type="submission" date="2019-04" db="EMBL/GenBank/DDBJ databases">
        <title>Draft genome sequence of Pseudonocardiaceae bacterium SL3-2-4.</title>
        <authorList>
            <person name="Ningsih F."/>
            <person name="Yokota A."/>
            <person name="Sakai Y."/>
            <person name="Nanatani K."/>
            <person name="Yabe S."/>
            <person name="Oetari A."/>
            <person name="Sjamsuridzal W."/>
        </authorList>
    </citation>
    <scope>NUCLEOTIDE SEQUENCE [LARGE SCALE GENOMIC DNA]</scope>
    <source>
        <strain evidence="9">SL3-2-4</strain>
    </source>
</reference>
<dbReference type="Gene3D" id="3.40.50.1010">
    <property type="entry name" value="5'-nuclease"/>
    <property type="match status" value="1"/>
</dbReference>
<dbReference type="SUPFAM" id="SSF88723">
    <property type="entry name" value="PIN domain-like"/>
    <property type="match status" value="1"/>
</dbReference>
<keyword evidence="1 6" id="KW-1277">Toxin-antitoxin system</keyword>
<evidence type="ECO:0000256" key="4">
    <source>
        <dbReference type="ARBA" id="ARBA00022801"/>
    </source>
</evidence>
<dbReference type="EMBL" id="BJFL01000064">
    <property type="protein sequence ID" value="GDY33878.1"/>
    <property type="molecule type" value="Genomic_DNA"/>
</dbReference>
<dbReference type="Pfam" id="PF01850">
    <property type="entry name" value="PIN"/>
    <property type="match status" value="1"/>
</dbReference>
<feature type="binding site" evidence="6">
    <location>
        <position position="108"/>
    </location>
    <ligand>
        <name>Mg(2+)</name>
        <dbReference type="ChEBI" id="CHEBI:18420"/>
    </ligand>
</feature>
<evidence type="ECO:0000256" key="6">
    <source>
        <dbReference type="HAMAP-Rule" id="MF_00265"/>
    </source>
</evidence>
<comment type="similarity">
    <text evidence="6">Belongs to the PINc/VapC protein family.</text>
</comment>
<dbReference type="EC" id="3.1.-.-" evidence="6"/>
<evidence type="ECO:0000313" key="9">
    <source>
        <dbReference type="Proteomes" id="UP000298860"/>
    </source>
</evidence>
<dbReference type="InterPro" id="IPR006226">
    <property type="entry name" value="Mtu_PIN"/>
</dbReference>
<comment type="cofactor">
    <cofactor evidence="6">
        <name>Mg(2+)</name>
        <dbReference type="ChEBI" id="CHEBI:18420"/>
    </cofactor>
</comment>
<evidence type="ECO:0000313" key="8">
    <source>
        <dbReference type="EMBL" id="GDY33878.1"/>
    </source>
</evidence>
<keyword evidence="9" id="KW-1185">Reference proteome</keyword>
<name>A0A4D4JGW7_9PSEU</name>
<protein>
    <recommendedName>
        <fullName evidence="6">Ribonuclease VapC</fullName>
        <shortName evidence="6">RNase VapC</shortName>
        <ecNumber evidence="6">3.1.-.-</ecNumber>
    </recommendedName>
    <alternativeName>
        <fullName evidence="6">Toxin VapC</fullName>
    </alternativeName>
</protein>
<evidence type="ECO:0000259" key="7">
    <source>
        <dbReference type="Pfam" id="PF01850"/>
    </source>
</evidence>
<dbReference type="InterPro" id="IPR002716">
    <property type="entry name" value="PIN_dom"/>
</dbReference>
<dbReference type="GO" id="GO:0000287">
    <property type="term" value="F:magnesium ion binding"/>
    <property type="evidence" value="ECO:0007669"/>
    <property type="project" value="UniProtKB-UniRule"/>
</dbReference>
<dbReference type="AlphaFoldDB" id="A0A4D4JGW7"/>
<dbReference type="Proteomes" id="UP000298860">
    <property type="component" value="Unassembled WGS sequence"/>
</dbReference>
<proteinExistence type="inferred from homology"/>
<gene>
    <name evidence="8" type="primary">vapC43_2</name>
    <name evidence="6" type="synonym">vapC</name>
    <name evidence="8" type="ORF">GTS_55110</name>
</gene>
<dbReference type="GO" id="GO:0016788">
    <property type="term" value="F:hydrolase activity, acting on ester bonds"/>
    <property type="evidence" value="ECO:0007669"/>
    <property type="project" value="InterPro"/>
</dbReference>
<comment type="function">
    <text evidence="6">Toxic component of a toxin-antitoxin (TA) system. An RNase.</text>
</comment>
<dbReference type="GO" id="GO:0045926">
    <property type="term" value="P:negative regulation of growth"/>
    <property type="evidence" value="ECO:0007669"/>
    <property type="project" value="UniProtKB-ARBA"/>
</dbReference>
<organism evidence="8 9">
    <name type="scientific">Gandjariella thermophila</name>
    <dbReference type="NCBI Taxonomy" id="1931992"/>
    <lineage>
        <taxon>Bacteria</taxon>
        <taxon>Bacillati</taxon>
        <taxon>Actinomycetota</taxon>
        <taxon>Actinomycetes</taxon>
        <taxon>Pseudonocardiales</taxon>
        <taxon>Pseudonocardiaceae</taxon>
        <taxon>Gandjariella</taxon>
    </lineage>
</organism>
<keyword evidence="3 6" id="KW-0479">Metal-binding</keyword>
<evidence type="ECO:0000256" key="5">
    <source>
        <dbReference type="ARBA" id="ARBA00022842"/>
    </source>
</evidence>
<evidence type="ECO:0000256" key="1">
    <source>
        <dbReference type="ARBA" id="ARBA00022649"/>
    </source>
</evidence>
<dbReference type="GO" id="GO:0004540">
    <property type="term" value="F:RNA nuclease activity"/>
    <property type="evidence" value="ECO:0007669"/>
    <property type="project" value="InterPro"/>
</dbReference>
<keyword evidence="5 6" id="KW-0460">Magnesium</keyword>
<evidence type="ECO:0000256" key="2">
    <source>
        <dbReference type="ARBA" id="ARBA00022722"/>
    </source>
</evidence>
<dbReference type="InterPro" id="IPR022907">
    <property type="entry name" value="VapC_family"/>
</dbReference>
<dbReference type="RefSeq" id="WP_137816790.1">
    <property type="nucleotide sequence ID" value="NZ_BJFL01000064.1"/>
</dbReference>
<comment type="caution">
    <text evidence="8">The sequence shown here is derived from an EMBL/GenBank/DDBJ whole genome shotgun (WGS) entry which is preliminary data.</text>
</comment>
<sequence>MIAVDTNILVYAHRRDSEFHSRAVSLVKELAEGRSAWAIPWPCLHEFFAIATHPKIYDPPSSREQAIAQLEAWLGAPTLSLLAEPSGYWDQLKDLLSSGKVAGPMVHDACIAALCAAHGVRELWSADRDFGRFGPSLRIRNPLVG</sequence>
<keyword evidence="2 6" id="KW-0540">Nuclease</keyword>
<keyword evidence="4 6" id="KW-0378">Hydrolase</keyword>
<feature type="domain" description="PIN" evidence="7">
    <location>
        <begin position="2"/>
        <end position="133"/>
    </location>
</feature>
<dbReference type="NCBIfam" id="TIGR00028">
    <property type="entry name" value="Mtu_PIN_fam"/>
    <property type="match status" value="1"/>
</dbReference>
<keyword evidence="6" id="KW-0800">Toxin</keyword>
<dbReference type="InterPro" id="IPR029060">
    <property type="entry name" value="PIN-like_dom_sf"/>
</dbReference>
<feature type="binding site" evidence="6">
    <location>
        <position position="5"/>
    </location>
    <ligand>
        <name>Mg(2+)</name>
        <dbReference type="ChEBI" id="CHEBI:18420"/>
    </ligand>
</feature>
<dbReference type="HAMAP" id="MF_00265">
    <property type="entry name" value="VapC_Nob1"/>
    <property type="match status" value="1"/>
</dbReference>